<dbReference type="GO" id="GO:0043565">
    <property type="term" value="F:sequence-specific DNA binding"/>
    <property type="evidence" value="ECO:0007669"/>
    <property type="project" value="TreeGrafter"/>
</dbReference>
<dbReference type="FunFam" id="1.10.10.10:FF:000038">
    <property type="entry name" value="Glycine cleavage system transcriptional activator"/>
    <property type="match status" value="1"/>
</dbReference>
<dbReference type="KEGG" id="hat:RC74_16540"/>
<dbReference type="SUPFAM" id="SSF46785">
    <property type="entry name" value="Winged helix' DNA-binding domain"/>
    <property type="match status" value="1"/>
</dbReference>
<dbReference type="PANTHER" id="PTHR30537:SF79">
    <property type="entry name" value="TRANSCRIPTIONAL REGULATOR-RELATED"/>
    <property type="match status" value="1"/>
</dbReference>
<organism evidence="6 7">
    <name type="scientific">Falsihalocynthiibacter arcticus</name>
    <dbReference type="NCBI Taxonomy" id="1579316"/>
    <lineage>
        <taxon>Bacteria</taxon>
        <taxon>Pseudomonadati</taxon>
        <taxon>Pseudomonadota</taxon>
        <taxon>Alphaproteobacteria</taxon>
        <taxon>Rhodobacterales</taxon>
        <taxon>Roseobacteraceae</taxon>
        <taxon>Falsihalocynthiibacter</taxon>
    </lineage>
</organism>
<dbReference type="PROSITE" id="PS50931">
    <property type="entry name" value="HTH_LYSR"/>
    <property type="match status" value="1"/>
</dbReference>
<dbReference type="AlphaFoldDB" id="A0A126V2V8"/>
<dbReference type="PRINTS" id="PR00039">
    <property type="entry name" value="HTHLYSR"/>
</dbReference>
<proteinExistence type="inferred from homology"/>
<dbReference type="Gene3D" id="3.40.190.10">
    <property type="entry name" value="Periplasmic binding protein-like II"/>
    <property type="match status" value="2"/>
</dbReference>
<dbReference type="InterPro" id="IPR036390">
    <property type="entry name" value="WH_DNA-bd_sf"/>
</dbReference>
<feature type="domain" description="HTH lysR-type" evidence="5">
    <location>
        <begin position="4"/>
        <end position="61"/>
    </location>
</feature>
<dbReference type="Pfam" id="PF03466">
    <property type="entry name" value="LysR_substrate"/>
    <property type="match status" value="1"/>
</dbReference>
<evidence type="ECO:0000313" key="7">
    <source>
        <dbReference type="Proteomes" id="UP000070371"/>
    </source>
</evidence>
<dbReference type="PANTHER" id="PTHR30537">
    <property type="entry name" value="HTH-TYPE TRANSCRIPTIONAL REGULATOR"/>
    <property type="match status" value="1"/>
</dbReference>
<evidence type="ECO:0000256" key="1">
    <source>
        <dbReference type="ARBA" id="ARBA00009437"/>
    </source>
</evidence>
<dbReference type="STRING" id="1579316.RC74_16540"/>
<dbReference type="EMBL" id="CP014327">
    <property type="protein sequence ID" value="AML52658.1"/>
    <property type="molecule type" value="Genomic_DNA"/>
</dbReference>
<protein>
    <submittedName>
        <fullName evidence="6">LysR family transcriptional regulator</fullName>
    </submittedName>
</protein>
<evidence type="ECO:0000256" key="2">
    <source>
        <dbReference type="ARBA" id="ARBA00023015"/>
    </source>
</evidence>
<keyword evidence="3" id="KW-0238">DNA-binding</keyword>
<dbReference type="InterPro" id="IPR058163">
    <property type="entry name" value="LysR-type_TF_proteobact-type"/>
</dbReference>
<name>A0A126V2V8_9RHOB</name>
<dbReference type="Pfam" id="PF00126">
    <property type="entry name" value="HTH_1"/>
    <property type="match status" value="1"/>
</dbReference>
<dbReference type="InterPro" id="IPR036388">
    <property type="entry name" value="WH-like_DNA-bd_sf"/>
</dbReference>
<evidence type="ECO:0000313" key="6">
    <source>
        <dbReference type="EMBL" id="AML52658.1"/>
    </source>
</evidence>
<dbReference type="GO" id="GO:0003700">
    <property type="term" value="F:DNA-binding transcription factor activity"/>
    <property type="evidence" value="ECO:0007669"/>
    <property type="project" value="InterPro"/>
</dbReference>
<dbReference type="Proteomes" id="UP000070371">
    <property type="component" value="Chromosome"/>
</dbReference>
<evidence type="ECO:0000256" key="3">
    <source>
        <dbReference type="ARBA" id="ARBA00023125"/>
    </source>
</evidence>
<keyword evidence="2" id="KW-0805">Transcription regulation</keyword>
<dbReference type="RefSeq" id="WP_052274964.1">
    <property type="nucleotide sequence ID" value="NZ_CP014327.1"/>
</dbReference>
<evidence type="ECO:0000259" key="5">
    <source>
        <dbReference type="PROSITE" id="PS50931"/>
    </source>
</evidence>
<evidence type="ECO:0000256" key="4">
    <source>
        <dbReference type="ARBA" id="ARBA00023163"/>
    </source>
</evidence>
<keyword evidence="4" id="KW-0804">Transcription</keyword>
<accession>A0A126V2V8</accession>
<gene>
    <name evidence="6" type="ORF">RC74_16540</name>
</gene>
<dbReference type="SUPFAM" id="SSF53850">
    <property type="entry name" value="Periplasmic binding protein-like II"/>
    <property type="match status" value="1"/>
</dbReference>
<dbReference type="InterPro" id="IPR005119">
    <property type="entry name" value="LysR_subst-bd"/>
</dbReference>
<keyword evidence="7" id="KW-1185">Reference proteome</keyword>
<dbReference type="InterPro" id="IPR000847">
    <property type="entry name" value="LysR_HTH_N"/>
</dbReference>
<reference evidence="6 7" key="1">
    <citation type="submission" date="2016-02" db="EMBL/GenBank/DDBJ databases">
        <title>Complete genome sequence of Halocynthiibacter arcticus PAMC 20958t from arctic marine sediment.</title>
        <authorList>
            <person name="Lee Y.M."/>
            <person name="Baek K."/>
            <person name="Lee H.K."/>
            <person name="Shin S.C."/>
        </authorList>
    </citation>
    <scope>NUCLEOTIDE SEQUENCE [LARGE SCALE GENOMIC DNA]</scope>
    <source>
        <strain evidence="6">PAMC 20958</strain>
    </source>
</reference>
<dbReference type="GO" id="GO:0006351">
    <property type="term" value="P:DNA-templated transcription"/>
    <property type="evidence" value="ECO:0007669"/>
    <property type="project" value="TreeGrafter"/>
</dbReference>
<dbReference type="Gene3D" id="1.10.10.10">
    <property type="entry name" value="Winged helix-like DNA-binding domain superfamily/Winged helix DNA-binding domain"/>
    <property type="match status" value="1"/>
</dbReference>
<comment type="similarity">
    <text evidence="1">Belongs to the LysR transcriptional regulatory family.</text>
</comment>
<dbReference type="OrthoDB" id="9813056at2"/>
<sequence length="304" mass="33126">MTHLPLNALKTFEAVARLGSFQKAADELCVTQSAVSHQVRNLEDWLGVALFERTGRRPILTPQSEDLARAVILSFGDIAAACKRLRAPEGTKPLVIAAIPSIATSWLIPRLSAFRTAHPDIDIQVVYALHGQGIDFDEVDLAFTFGPTPTLATNLKSIPFLSGESAPVCSKWVFQSLGRTHPTLDDILGIGLLHDTDTNGWSQWFKAAGGQTPHALKGPIFEDINMLRTAAFSGQGAALCPLALIHEDLAAGRLSKLSDVTILDDFFYYLIMKKIPDLNKVPALNAFVNWTLNARSTEQISQKA</sequence>